<feature type="chain" id="PRO_5034487689" description="Secreted protein" evidence="1">
    <location>
        <begin position="31"/>
        <end position="84"/>
    </location>
</feature>
<evidence type="ECO:0008006" key="4">
    <source>
        <dbReference type="Google" id="ProtNLM"/>
    </source>
</evidence>
<gene>
    <name evidence="2" type="ORF">GUH15_28295</name>
</gene>
<evidence type="ECO:0000313" key="3">
    <source>
        <dbReference type="Proteomes" id="UP000653002"/>
    </source>
</evidence>
<dbReference type="SUPFAM" id="SSF69360">
    <property type="entry name" value="Cell wall binding repeat"/>
    <property type="match status" value="1"/>
</dbReference>
<evidence type="ECO:0000256" key="1">
    <source>
        <dbReference type="SAM" id="SignalP"/>
    </source>
</evidence>
<keyword evidence="1" id="KW-0732">Signal</keyword>
<feature type="signal peptide" evidence="1">
    <location>
        <begin position="1"/>
        <end position="30"/>
    </location>
</feature>
<dbReference type="Gene3D" id="2.10.270.10">
    <property type="entry name" value="Cholin Binding"/>
    <property type="match status" value="1"/>
</dbReference>
<dbReference type="EMBL" id="JAABFR010002457">
    <property type="protein sequence ID" value="MBD4339881.1"/>
    <property type="molecule type" value="Genomic_DNA"/>
</dbReference>
<reference evidence="2" key="1">
    <citation type="submission" date="2020-01" db="EMBL/GenBank/DDBJ databases">
        <authorList>
            <person name="Richard D."/>
        </authorList>
    </citation>
    <scope>NUCLEOTIDE SEQUENCE</scope>
    <source>
        <strain evidence="2">JP541</strain>
    </source>
</reference>
<feature type="non-terminal residue" evidence="2">
    <location>
        <position position="1"/>
    </location>
</feature>
<protein>
    <recommendedName>
        <fullName evidence="4">Secreted protein</fullName>
    </recommendedName>
</protein>
<proteinExistence type="predicted"/>
<dbReference type="AlphaFoldDB" id="A0A8I0LAD2"/>
<evidence type="ECO:0000313" key="2">
    <source>
        <dbReference type="EMBL" id="MBD4339881.1"/>
    </source>
</evidence>
<feature type="non-terminal residue" evidence="2">
    <location>
        <position position="84"/>
    </location>
</feature>
<accession>A0A8I0LAD2</accession>
<dbReference type="Proteomes" id="UP000653002">
    <property type="component" value="Unassembled WGS sequence"/>
</dbReference>
<sequence>MHHMQKIWIGTGTVAAAILGLSLLTTPAYADETIETIPPVATATTQSEQLTTGWVHQADGSIIYYDTDGNKLTGTQEIDGKYYV</sequence>
<comment type="caution">
    <text evidence="2">The sequence shown here is derived from an EMBL/GenBank/DDBJ whole genome shotgun (WGS) entry which is preliminary data.</text>
</comment>
<organism evidence="2 3">
    <name type="scientific">Xanthomonas citri pv. citri</name>
    <dbReference type="NCBI Taxonomy" id="611301"/>
    <lineage>
        <taxon>Bacteria</taxon>
        <taxon>Pseudomonadati</taxon>
        <taxon>Pseudomonadota</taxon>
        <taxon>Gammaproteobacteria</taxon>
        <taxon>Lysobacterales</taxon>
        <taxon>Lysobacteraceae</taxon>
        <taxon>Xanthomonas</taxon>
    </lineage>
</organism>
<name>A0A8I0LAD2_XANCI</name>